<dbReference type="AlphaFoldDB" id="A0A8T0GID4"/>
<evidence type="ECO:0000313" key="2">
    <source>
        <dbReference type="Proteomes" id="UP000822688"/>
    </source>
</evidence>
<comment type="caution">
    <text evidence="1">The sequence shown here is derived from an EMBL/GenBank/DDBJ whole genome shotgun (WGS) entry which is preliminary data.</text>
</comment>
<evidence type="ECO:0000313" key="1">
    <source>
        <dbReference type="EMBL" id="KAG0559256.1"/>
    </source>
</evidence>
<proteinExistence type="predicted"/>
<dbReference type="Proteomes" id="UP000822688">
    <property type="component" value="Chromosome 10"/>
</dbReference>
<reference evidence="1" key="1">
    <citation type="submission" date="2020-06" db="EMBL/GenBank/DDBJ databases">
        <title>WGS assembly of Ceratodon purpureus strain R40.</title>
        <authorList>
            <person name="Carey S.B."/>
            <person name="Jenkins J."/>
            <person name="Shu S."/>
            <person name="Lovell J.T."/>
            <person name="Sreedasyam A."/>
            <person name="Maumus F."/>
            <person name="Tiley G.P."/>
            <person name="Fernandez-Pozo N."/>
            <person name="Barry K."/>
            <person name="Chen C."/>
            <person name="Wang M."/>
            <person name="Lipzen A."/>
            <person name="Daum C."/>
            <person name="Saski C.A."/>
            <person name="Payton A.C."/>
            <person name="Mcbreen J.C."/>
            <person name="Conrad R.E."/>
            <person name="Kollar L.M."/>
            <person name="Olsson S."/>
            <person name="Huttunen S."/>
            <person name="Landis J.B."/>
            <person name="Wickett N.J."/>
            <person name="Johnson M.G."/>
            <person name="Rensing S.A."/>
            <person name="Grimwood J."/>
            <person name="Schmutz J."/>
            <person name="Mcdaniel S.F."/>
        </authorList>
    </citation>
    <scope>NUCLEOTIDE SEQUENCE</scope>
    <source>
        <strain evidence="1">R40</strain>
    </source>
</reference>
<keyword evidence="2" id="KW-1185">Reference proteome</keyword>
<name>A0A8T0GID4_CERPU</name>
<gene>
    <name evidence="1" type="ORF">KC19_10G091000</name>
</gene>
<sequence length="100" mass="11158">MKLLKLSAVVFVCCQEEVDTSVSVLEVIDTRVAVLEVVDTSVLVLVLPWSDEYPGRVSDPDLKQILGMPAHTERGRLRFSVHSLNIFYLQFEGFSTLGCT</sequence>
<protein>
    <submittedName>
        <fullName evidence="1">Uncharacterized protein</fullName>
    </submittedName>
</protein>
<accession>A0A8T0GID4</accession>
<organism evidence="1 2">
    <name type="scientific">Ceratodon purpureus</name>
    <name type="common">Fire moss</name>
    <name type="synonym">Dicranum purpureum</name>
    <dbReference type="NCBI Taxonomy" id="3225"/>
    <lineage>
        <taxon>Eukaryota</taxon>
        <taxon>Viridiplantae</taxon>
        <taxon>Streptophyta</taxon>
        <taxon>Embryophyta</taxon>
        <taxon>Bryophyta</taxon>
        <taxon>Bryophytina</taxon>
        <taxon>Bryopsida</taxon>
        <taxon>Dicranidae</taxon>
        <taxon>Pseudoditrichales</taxon>
        <taxon>Ditrichaceae</taxon>
        <taxon>Ceratodon</taxon>
    </lineage>
</organism>
<dbReference type="EMBL" id="CM026431">
    <property type="protein sequence ID" value="KAG0559256.1"/>
    <property type="molecule type" value="Genomic_DNA"/>
</dbReference>